<name>A0A8S9GYN9_BRACR</name>
<dbReference type="EMBL" id="QGKW02001988">
    <property type="protein sequence ID" value="KAF2551465.1"/>
    <property type="molecule type" value="Genomic_DNA"/>
</dbReference>
<organism evidence="1 2">
    <name type="scientific">Brassica cretica</name>
    <name type="common">Mustard</name>
    <dbReference type="NCBI Taxonomy" id="69181"/>
    <lineage>
        <taxon>Eukaryota</taxon>
        <taxon>Viridiplantae</taxon>
        <taxon>Streptophyta</taxon>
        <taxon>Embryophyta</taxon>
        <taxon>Tracheophyta</taxon>
        <taxon>Spermatophyta</taxon>
        <taxon>Magnoliopsida</taxon>
        <taxon>eudicotyledons</taxon>
        <taxon>Gunneridae</taxon>
        <taxon>Pentapetalae</taxon>
        <taxon>rosids</taxon>
        <taxon>malvids</taxon>
        <taxon>Brassicales</taxon>
        <taxon>Brassicaceae</taxon>
        <taxon>Brassiceae</taxon>
        <taxon>Brassica</taxon>
    </lineage>
</organism>
<dbReference type="Proteomes" id="UP000712281">
    <property type="component" value="Unassembled WGS sequence"/>
</dbReference>
<protein>
    <submittedName>
        <fullName evidence="1">Uncharacterized protein</fullName>
    </submittedName>
</protein>
<evidence type="ECO:0000313" key="2">
    <source>
        <dbReference type="Proteomes" id="UP000712281"/>
    </source>
</evidence>
<accession>A0A8S9GYN9</accession>
<dbReference type="AlphaFoldDB" id="A0A8S9GYN9"/>
<gene>
    <name evidence="1" type="ORF">F2Q68_00036191</name>
</gene>
<comment type="caution">
    <text evidence="1">The sequence shown here is derived from an EMBL/GenBank/DDBJ whole genome shotgun (WGS) entry which is preliminary data.</text>
</comment>
<reference evidence="1" key="1">
    <citation type="submission" date="2019-12" db="EMBL/GenBank/DDBJ databases">
        <title>Genome sequencing and annotation of Brassica cretica.</title>
        <authorList>
            <person name="Studholme D.J."/>
            <person name="Sarris P.F."/>
        </authorList>
    </citation>
    <scope>NUCLEOTIDE SEQUENCE</scope>
    <source>
        <strain evidence="1">PFS-001/15</strain>
        <tissue evidence="1">Leaf</tissue>
    </source>
</reference>
<evidence type="ECO:0000313" key="1">
    <source>
        <dbReference type="EMBL" id="KAF2551465.1"/>
    </source>
</evidence>
<sequence>MKKTKNLLRQILFRKRFFLTKDFAEETRDIGQKLEKGRYAATERVLRLVATQRPNACSARSLRSDQARAKARSLRSDRAPVPLGRYVATERSLRSVAM</sequence>
<proteinExistence type="predicted"/>